<keyword evidence="5 9" id="KW-0472">Membrane</keyword>
<dbReference type="PANTHER" id="PTHR19433:SF111">
    <property type="entry name" value="T CELL RECEPTOR ALPHA VARIABLE 4"/>
    <property type="match status" value="1"/>
</dbReference>
<feature type="transmembrane region" description="Helical" evidence="9">
    <location>
        <begin position="145"/>
        <end position="169"/>
    </location>
</feature>
<keyword evidence="6" id="KW-1015">Disulfide bond</keyword>
<evidence type="ECO:0000256" key="3">
    <source>
        <dbReference type="ARBA" id="ARBA00022729"/>
    </source>
</evidence>
<evidence type="ECO:0000256" key="8">
    <source>
        <dbReference type="SAM" id="MobiDB-lite"/>
    </source>
</evidence>
<keyword evidence="2" id="KW-1003">Cell membrane</keyword>
<dbReference type="Proteomes" id="UP000472276">
    <property type="component" value="Unassembled WGS sequence"/>
</dbReference>
<keyword evidence="7" id="KW-0325">Glycoprotein</keyword>
<dbReference type="SUPFAM" id="SSF48726">
    <property type="entry name" value="Immunoglobulin"/>
    <property type="match status" value="1"/>
</dbReference>
<dbReference type="Pfam" id="PF07686">
    <property type="entry name" value="V-set"/>
    <property type="match status" value="1"/>
</dbReference>
<evidence type="ECO:0000256" key="1">
    <source>
        <dbReference type="ARBA" id="ARBA00004236"/>
    </source>
</evidence>
<evidence type="ECO:0000256" key="2">
    <source>
        <dbReference type="ARBA" id="ARBA00022475"/>
    </source>
</evidence>
<keyword evidence="4" id="KW-0391">Immunity</keyword>
<evidence type="ECO:0000256" key="6">
    <source>
        <dbReference type="ARBA" id="ARBA00023157"/>
    </source>
</evidence>
<evidence type="ECO:0000313" key="12">
    <source>
        <dbReference type="Ensembl" id="ENSOABP00000029971.2"/>
    </source>
</evidence>
<name>A0A668TUF8_OREAU</name>
<feature type="signal peptide" evidence="10">
    <location>
        <begin position="1"/>
        <end position="20"/>
    </location>
</feature>
<dbReference type="InterPro" id="IPR013783">
    <property type="entry name" value="Ig-like_fold"/>
</dbReference>
<dbReference type="GO" id="GO:0009617">
    <property type="term" value="P:response to bacterium"/>
    <property type="evidence" value="ECO:0007669"/>
    <property type="project" value="TreeGrafter"/>
</dbReference>
<dbReference type="InterPro" id="IPR003599">
    <property type="entry name" value="Ig_sub"/>
</dbReference>
<feature type="chain" id="PRO_5044260009" description="Ig-like domain-containing protein" evidence="10">
    <location>
        <begin position="21"/>
        <end position="225"/>
    </location>
</feature>
<sequence>MMNVITALALSCFCWITVSGSEFQTSEVQAGETVTLQCTKTFTYDVLTFWFRLINGTTANSLAVKPVSTNVNYNAEFQTGKFEMTQNTSDVFLKIKQVDVSDSGLYFCGFLSEGRLNLRVMQLKVGGTDEPQDDMDCICKQAHEVATLTSVTLGVLSVFLLMVITGLVVQHGKTAKEHENKNPEQFENLDPGTLKDLALQSAVKRRGRPAAQKQPETHVIYTTNR</sequence>
<reference evidence="12" key="1">
    <citation type="submission" date="2025-08" db="UniProtKB">
        <authorList>
            <consortium name="Ensembl"/>
        </authorList>
    </citation>
    <scope>IDENTIFICATION</scope>
</reference>
<dbReference type="GO" id="GO:0005886">
    <property type="term" value="C:plasma membrane"/>
    <property type="evidence" value="ECO:0007669"/>
    <property type="project" value="UniProtKB-SubCell"/>
</dbReference>
<protein>
    <recommendedName>
        <fullName evidence="11">Ig-like domain-containing protein</fullName>
    </recommendedName>
</protein>
<evidence type="ECO:0000313" key="13">
    <source>
        <dbReference type="Proteomes" id="UP000472276"/>
    </source>
</evidence>
<dbReference type="InterPro" id="IPR013106">
    <property type="entry name" value="Ig_V-set"/>
</dbReference>
<dbReference type="AlphaFoldDB" id="A0A668TUF8"/>
<evidence type="ECO:0000256" key="7">
    <source>
        <dbReference type="ARBA" id="ARBA00023180"/>
    </source>
</evidence>
<dbReference type="InterPro" id="IPR007110">
    <property type="entry name" value="Ig-like_dom"/>
</dbReference>
<dbReference type="PANTHER" id="PTHR19433">
    <property type="entry name" value="T-CELL RECEPTOR ALPHA CHAIN V REGION-RELATED"/>
    <property type="match status" value="1"/>
</dbReference>
<organism evidence="12 13">
    <name type="scientific">Oreochromis aureus</name>
    <name type="common">Israeli tilapia</name>
    <name type="synonym">Chromis aureus</name>
    <dbReference type="NCBI Taxonomy" id="47969"/>
    <lineage>
        <taxon>Eukaryota</taxon>
        <taxon>Metazoa</taxon>
        <taxon>Chordata</taxon>
        <taxon>Craniata</taxon>
        <taxon>Vertebrata</taxon>
        <taxon>Euteleostomi</taxon>
        <taxon>Actinopterygii</taxon>
        <taxon>Neopterygii</taxon>
        <taxon>Teleostei</taxon>
        <taxon>Neoteleostei</taxon>
        <taxon>Acanthomorphata</taxon>
        <taxon>Ovalentaria</taxon>
        <taxon>Cichlomorphae</taxon>
        <taxon>Cichliformes</taxon>
        <taxon>Cichlidae</taxon>
        <taxon>African cichlids</taxon>
        <taxon>Pseudocrenilabrinae</taxon>
        <taxon>Oreochromini</taxon>
        <taxon>Oreochromis</taxon>
    </lineage>
</organism>
<dbReference type="GeneID" id="116316455"/>
<evidence type="ECO:0000256" key="10">
    <source>
        <dbReference type="SAM" id="SignalP"/>
    </source>
</evidence>
<evidence type="ECO:0000256" key="5">
    <source>
        <dbReference type="ARBA" id="ARBA00023136"/>
    </source>
</evidence>
<dbReference type="Gene3D" id="2.60.40.10">
    <property type="entry name" value="Immunoglobulins"/>
    <property type="match status" value="1"/>
</dbReference>
<dbReference type="KEGG" id="oau:116316455"/>
<dbReference type="SMART" id="SM00406">
    <property type="entry name" value="IGv"/>
    <property type="match status" value="1"/>
</dbReference>
<evidence type="ECO:0000256" key="9">
    <source>
        <dbReference type="SAM" id="Phobius"/>
    </source>
</evidence>
<dbReference type="SMART" id="SM00409">
    <property type="entry name" value="IG"/>
    <property type="match status" value="1"/>
</dbReference>
<evidence type="ECO:0000256" key="4">
    <source>
        <dbReference type="ARBA" id="ARBA00022859"/>
    </source>
</evidence>
<reference evidence="12" key="2">
    <citation type="submission" date="2025-09" db="UniProtKB">
        <authorList>
            <consortium name="Ensembl"/>
        </authorList>
    </citation>
    <scope>IDENTIFICATION</scope>
</reference>
<feature type="domain" description="Ig-like" evidence="11">
    <location>
        <begin position="16"/>
        <end position="108"/>
    </location>
</feature>
<keyword evidence="13" id="KW-1185">Reference proteome</keyword>
<keyword evidence="9" id="KW-1133">Transmembrane helix</keyword>
<comment type="subcellular location">
    <subcellularLocation>
        <location evidence="1">Cell membrane</location>
    </subcellularLocation>
</comment>
<proteinExistence type="predicted"/>
<dbReference type="InterPro" id="IPR052051">
    <property type="entry name" value="TCR_complex_component"/>
</dbReference>
<dbReference type="InterPro" id="IPR036179">
    <property type="entry name" value="Ig-like_dom_sf"/>
</dbReference>
<gene>
    <name evidence="12" type="primary">LOC116316455</name>
</gene>
<dbReference type="RefSeq" id="XP_039463904.1">
    <property type="nucleotide sequence ID" value="XM_039607970.1"/>
</dbReference>
<keyword evidence="9" id="KW-0812">Transmembrane</keyword>
<dbReference type="OMA" id="NVNYNAE"/>
<dbReference type="Ensembl" id="ENSOABT00000030800.2">
    <property type="protein sequence ID" value="ENSOABP00000029971.2"/>
    <property type="gene ID" value="ENSOABG00000013889.2"/>
</dbReference>
<dbReference type="GO" id="GO:0002376">
    <property type="term" value="P:immune system process"/>
    <property type="evidence" value="ECO:0007669"/>
    <property type="project" value="UniProtKB-KW"/>
</dbReference>
<keyword evidence="3 10" id="KW-0732">Signal</keyword>
<feature type="region of interest" description="Disordered" evidence="8">
    <location>
        <begin position="205"/>
        <end position="225"/>
    </location>
</feature>
<accession>A0A668TUF8</accession>
<dbReference type="PROSITE" id="PS50835">
    <property type="entry name" value="IG_LIKE"/>
    <property type="match status" value="1"/>
</dbReference>
<evidence type="ECO:0000259" key="11">
    <source>
        <dbReference type="PROSITE" id="PS50835"/>
    </source>
</evidence>